<dbReference type="InterPro" id="IPR007698">
    <property type="entry name" value="AlaDH/PNT_NAD(H)-bd"/>
</dbReference>
<dbReference type="PROSITE" id="PS00837">
    <property type="entry name" value="ALADH_PNT_2"/>
    <property type="match status" value="1"/>
</dbReference>
<dbReference type="SUPFAM" id="SSF51735">
    <property type="entry name" value="NAD(P)-binding Rossmann-fold domains"/>
    <property type="match status" value="1"/>
</dbReference>
<evidence type="ECO:0000256" key="4">
    <source>
        <dbReference type="ARBA" id="ARBA00022967"/>
    </source>
</evidence>
<dbReference type="GO" id="GO:0050661">
    <property type="term" value="F:NADP binding"/>
    <property type="evidence" value="ECO:0007669"/>
    <property type="project" value="TreeGrafter"/>
</dbReference>
<evidence type="ECO:0000259" key="7">
    <source>
        <dbReference type="SMART" id="SM01002"/>
    </source>
</evidence>
<gene>
    <name evidence="9" type="primary">pntA</name>
</gene>
<dbReference type="Pfam" id="PF01262">
    <property type="entry name" value="AlaDh_PNT_C"/>
    <property type="match status" value="1"/>
</dbReference>
<organism evidence="9">
    <name type="scientific">uncultured marine group II/III euryarchaeote KM3_156_D02</name>
    <dbReference type="NCBI Taxonomy" id="1457900"/>
    <lineage>
        <taxon>Archaea</taxon>
        <taxon>Methanobacteriati</taxon>
        <taxon>Methanobacteriota</taxon>
        <taxon>environmental samples</taxon>
    </lineage>
</organism>
<dbReference type="GO" id="GO:0005886">
    <property type="term" value="C:plasma membrane"/>
    <property type="evidence" value="ECO:0007669"/>
    <property type="project" value="TreeGrafter"/>
</dbReference>
<dbReference type="SUPFAM" id="SSF52283">
    <property type="entry name" value="Formate/glycerate dehydrogenase catalytic domain-like"/>
    <property type="match status" value="1"/>
</dbReference>
<reference evidence="9" key="1">
    <citation type="journal article" date="2014" name="Genome Biol. Evol.">
        <title>Pangenome evidence for extensive interdomain horizontal transfer affecting lineage core and shell genes in uncultured planktonic thaumarchaeota and euryarchaeota.</title>
        <authorList>
            <person name="Deschamps P."/>
            <person name="Zivanovic Y."/>
            <person name="Moreira D."/>
            <person name="Rodriguez-Valera F."/>
            <person name="Lopez-Garcia P."/>
        </authorList>
    </citation>
    <scope>NUCLEOTIDE SEQUENCE</scope>
</reference>
<dbReference type="InterPro" id="IPR007886">
    <property type="entry name" value="AlaDH/PNT_N"/>
</dbReference>
<evidence type="ECO:0000256" key="3">
    <source>
        <dbReference type="ARBA" id="ARBA00022857"/>
    </source>
</evidence>
<proteinExistence type="predicted"/>
<dbReference type="GO" id="GO:0006740">
    <property type="term" value="P:NADPH regeneration"/>
    <property type="evidence" value="ECO:0007669"/>
    <property type="project" value="TreeGrafter"/>
</dbReference>
<keyword evidence="9" id="KW-0560">Oxidoreductase</keyword>
<dbReference type="InterPro" id="IPR008143">
    <property type="entry name" value="Ala_DH/PNT_CS2"/>
</dbReference>
<evidence type="ECO:0000256" key="5">
    <source>
        <dbReference type="ARBA" id="ARBA00023027"/>
    </source>
</evidence>
<dbReference type="GO" id="GO:0008750">
    <property type="term" value="F:proton-translocating NAD(P)+ transhydrogenase activity"/>
    <property type="evidence" value="ECO:0007669"/>
    <property type="project" value="UniProtKB-EC"/>
</dbReference>
<keyword evidence="5" id="KW-0520">NAD</keyword>
<dbReference type="Gene3D" id="3.40.50.720">
    <property type="entry name" value="NAD(P)-binding Rossmann-like Domain"/>
    <property type="match status" value="2"/>
</dbReference>
<dbReference type="EMBL" id="KF900648">
    <property type="protein sequence ID" value="AIF02404.1"/>
    <property type="molecule type" value="Genomic_DNA"/>
</dbReference>
<comment type="catalytic activity">
    <reaction evidence="6">
        <text>NAD(+) + NADPH + H(+)(in) = NADH + NADP(+) + H(+)(out)</text>
        <dbReference type="Rhea" id="RHEA:47992"/>
        <dbReference type="ChEBI" id="CHEBI:15378"/>
        <dbReference type="ChEBI" id="CHEBI:57540"/>
        <dbReference type="ChEBI" id="CHEBI:57783"/>
        <dbReference type="ChEBI" id="CHEBI:57945"/>
        <dbReference type="ChEBI" id="CHEBI:58349"/>
        <dbReference type="EC" id="7.1.1.1"/>
    </reaction>
</comment>
<keyword evidence="2" id="KW-0547">Nucleotide-binding</keyword>
<dbReference type="PANTHER" id="PTHR10160:SF19">
    <property type="entry name" value="PROTON-TRANSLOCATING NAD(P)(+) TRANSHYDROGENASE"/>
    <property type="match status" value="1"/>
</dbReference>
<dbReference type="CDD" id="cd05304">
    <property type="entry name" value="Rubrum_tdh"/>
    <property type="match status" value="1"/>
</dbReference>
<evidence type="ECO:0000313" key="9">
    <source>
        <dbReference type="EMBL" id="AIF02404.1"/>
    </source>
</evidence>
<dbReference type="EC" id="7.1.1.1" evidence="1"/>
<dbReference type="SMART" id="SM01002">
    <property type="entry name" value="AlaDh_PNT_C"/>
    <property type="match status" value="1"/>
</dbReference>
<dbReference type="Pfam" id="PF05222">
    <property type="entry name" value="AlaDh_PNT_N"/>
    <property type="match status" value="1"/>
</dbReference>
<evidence type="ECO:0000256" key="6">
    <source>
        <dbReference type="ARBA" id="ARBA00048202"/>
    </source>
</evidence>
<keyword evidence="3" id="KW-0521">NADP</keyword>
<feature type="domain" description="Alanine dehydrogenase/pyridine nucleotide transhydrogenase N-terminal" evidence="8">
    <location>
        <begin position="5"/>
        <end position="135"/>
    </location>
</feature>
<evidence type="ECO:0000259" key="8">
    <source>
        <dbReference type="SMART" id="SM01003"/>
    </source>
</evidence>
<dbReference type="PANTHER" id="PTHR10160">
    <property type="entry name" value="NAD(P) TRANSHYDROGENASE"/>
    <property type="match status" value="1"/>
</dbReference>
<dbReference type="AlphaFoldDB" id="A0A075GF97"/>
<dbReference type="InterPro" id="IPR036291">
    <property type="entry name" value="NAD(P)-bd_dom_sf"/>
</dbReference>
<keyword evidence="4" id="KW-1278">Translocase</keyword>
<evidence type="ECO:0000256" key="1">
    <source>
        <dbReference type="ARBA" id="ARBA00012943"/>
    </source>
</evidence>
<sequence length="387" mass="39777">MMRAGIPREPEGETRVAMVPNVVPKLAKLGFEVVVERGAGVAAGYEDDAYVAKGATLGSAADALGCELVIAINVPDWGAMAAGQMLACIADPFRDTARVGAIAAAGLTLFSMDMIPRRLSRAQSMDVNSSQDNLAGYKAVLLGAAAVGRMIPMMMTSAGTVRPAKQVVMGAGVAGLQAIATAKRLGAVVWASDVRLAAKEQIESLGGRFIAVEGMEDFEDESGYAKPLTPEFIQKVNDTVCEVARDADVVVTTARLFGRAAPITVPASAVARMKPGAVVVDMNTASGGNCELSVAGETVVKHGVTIIGEANLPGTVPHTASLLYANNLASFAATLVSDGKLAPDFKDEILVGAPQGDAFHVPGMGGVLVAHAGEIHAAQTRLREAAG</sequence>
<feature type="domain" description="Alanine dehydrogenase/pyridine nucleotide transhydrogenase NAD(H)-binding" evidence="7">
    <location>
        <begin position="144"/>
        <end position="308"/>
    </location>
</feature>
<protein>
    <recommendedName>
        <fullName evidence="1">proton-translocating NAD(P)(+) transhydrogenase</fullName>
        <ecNumber evidence="1">7.1.1.1</ecNumber>
    </recommendedName>
</protein>
<accession>A0A075GF97</accession>
<evidence type="ECO:0000256" key="2">
    <source>
        <dbReference type="ARBA" id="ARBA00022741"/>
    </source>
</evidence>
<dbReference type="SMART" id="SM01003">
    <property type="entry name" value="AlaDh_PNT_N"/>
    <property type="match status" value="1"/>
</dbReference>
<dbReference type="GO" id="GO:0016491">
    <property type="term" value="F:oxidoreductase activity"/>
    <property type="evidence" value="ECO:0007669"/>
    <property type="project" value="UniProtKB-KW"/>
</dbReference>
<name>A0A075GF97_9EURY</name>